<dbReference type="CDD" id="cd02517">
    <property type="entry name" value="CMP-KDO-Synthetase"/>
    <property type="match status" value="1"/>
</dbReference>
<dbReference type="GO" id="GO:0005829">
    <property type="term" value="C:cytosol"/>
    <property type="evidence" value="ECO:0007669"/>
    <property type="project" value="TreeGrafter"/>
</dbReference>
<dbReference type="SUPFAM" id="SSF53448">
    <property type="entry name" value="Nucleotide-diphospho-sugar transferases"/>
    <property type="match status" value="1"/>
</dbReference>
<dbReference type="EC" id="2.7.7.38" evidence="4"/>
<organism evidence="5 6">
    <name type="scientific">Hoeflea olei</name>
    <dbReference type="NCBI Taxonomy" id="1480615"/>
    <lineage>
        <taxon>Bacteria</taxon>
        <taxon>Pseudomonadati</taxon>
        <taxon>Pseudomonadota</taxon>
        <taxon>Alphaproteobacteria</taxon>
        <taxon>Hyphomicrobiales</taxon>
        <taxon>Rhizobiaceae</taxon>
        <taxon>Hoeflea</taxon>
    </lineage>
</organism>
<proteinExistence type="inferred from homology"/>
<name>A0A1C1YX59_9HYPH</name>
<dbReference type="PANTHER" id="PTHR42866:SF2">
    <property type="entry name" value="3-DEOXY-MANNO-OCTULOSONATE CYTIDYLYLTRANSFERASE, MITOCHONDRIAL"/>
    <property type="match status" value="1"/>
</dbReference>
<dbReference type="NCBIfam" id="NF003948">
    <property type="entry name" value="PRK05450.1-1"/>
    <property type="match status" value="1"/>
</dbReference>
<dbReference type="EMBL" id="LQZT01000011">
    <property type="protein sequence ID" value="OCW58088.1"/>
    <property type="molecule type" value="Genomic_DNA"/>
</dbReference>
<dbReference type="Pfam" id="PF02348">
    <property type="entry name" value="CTP_transf_3"/>
    <property type="match status" value="1"/>
</dbReference>
<protein>
    <recommendedName>
        <fullName evidence="4">3-deoxy-manno-octulosonate cytidylyltransferase</fullName>
        <ecNumber evidence="4">2.7.7.38</ecNumber>
    </recommendedName>
    <alternativeName>
        <fullName evidence="4">CMP-2-keto-3-deoxyoctulosonic acid synthase</fullName>
        <shortName evidence="4">CKS</shortName>
        <shortName evidence="4">CMP-KDO synthase</shortName>
    </alternativeName>
</protein>
<accession>A0A1C1YX59</accession>
<comment type="catalytic activity">
    <reaction evidence="4">
        <text>3-deoxy-alpha-D-manno-oct-2-ulosonate + CTP = CMP-3-deoxy-beta-D-manno-octulosonate + diphosphate</text>
        <dbReference type="Rhea" id="RHEA:23448"/>
        <dbReference type="ChEBI" id="CHEBI:33019"/>
        <dbReference type="ChEBI" id="CHEBI:37563"/>
        <dbReference type="ChEBI" id="CHEBI:85986"/>
        <dbReference type="ChEBI" id="CHEBI:85987"/>
        <dbReference type="EC" id="2.7.7.38"/>
    </reaction>
</comment>
<keyword evidence="4" id="KW-0963">Cytoplasm</keyword>
<sequence>MATLQEQTLVIIPARLASARLPGKPLADIGGQPMVVRVARQATLAGVGRVAVATDSREIAAAVEAAGFEAVMTREDHQSGSDRVFEAAQIMDPEGRADIILNVQGDIPAIEPETIRRSVLPLASSPADLATLAVEIADEADRTNPNIVKIVGSPLGDGLLRALYFTRATAPYGDGPLYHHIGLYAWRRQALARFVALAPSTLEKRESLEQLRALEDGMRIDVAIVDSVPLGVDTPADLERARRILAADQAPSSRNGQ</sequence>
<evidence type="ECO:0000256" key="2">
    <source>
        <dbReference type="ARBA" id="ARBA00022695"/>
    </source>
</evidence>
<dbReference type="NCBIfam" id="NF003952">
    <property type="entry name" value="PRK05450.1-5"/>
    <property type="match status" value="1"/>
</dbReference>
<dbReference type="GO" id="GO:0008690">
    <property type="term" value="F:3-deoxy-manno-octulosonate cytidylyltransferase activity"/>
    <property type="evidence" value="ECO:0007669"/>
    <property type="project" value="UniProtKB-UniRule"/>
</dbReference>
<comment type="pathway">
    <text evidence="4">Nucleotide-sugar biosynthesis; CMP-3-deoxy-D-manno-octulosonate biosynthesis; CMP-3-deoxy-D-manno-octulosonate from 3-deoxy-D-manno-octulosonate and CTP: step 1/1.</text>
</comment>
<dbReference type="GO" id="GO:0009103">
    <property type="term" value="P:lipopolysaccharide biosynthetic process"/>
    <property type="evidence" value="ECO:0007669"/>
    <property type="project" value="UniProtKB-UniRule"/>
</dbReference>
<comment type="function">
    <text evidence="4">Activates KDO (a required 8-carbon sugar) for incorporation into bacterial lipopolysaccharide in Gram-negative bacteria.</text>
</comment>
<dbReference type="RefSeq" id="WP_066177550.1">
    <property type="nucleotide sequence ID" value="NZ_LQZT01000011.1"/>
</dbReference>
<keyword evidence="3 4" id="KW-0448">Lipopolysaccharide biosynthesis</keyword>
<keyword evidence="2 4" id="KW-0548">Nucleotidyltransferase</keyword>
<comment type="subcellular location">
    <subcellularLocation>
        <location evidence="4">Cytoplasm</location>
    </subcellularLocation>
</comment>
<dbReference type="AlphaFoldDB" id="A0A1C1YX59"/>
<dbReference type="UniPathway" id="UPA00358">
    <property type="reaction ID" value="UER00476"/>
</dbReference>
<evidence type="ECO:0000256" key="4">
    <source>
        <dbReference type="HAMAP-Rule" id="MF_00057"/>
    </source>
</evidence>
<dbReference type="HAMAP" id="MF_00057">
    <property type="entry name" value="KdsB"/>
    <property type="match status" value="1"/>
</dbReference>
<dbReference type="Proteomes" id="UP000094795">
    <property type="component" value="Unassembled WGS sequence"/>
</dbReference>
<evidence type="ECO:0000313" key="5">
    <source>
        <dbReference type="EMBL" id="OCW58088.1"/>
    </source>
</evidence>
<keyword evidence="1 4" id="KW-0808">Transferase</keyword>
<dbReference type="PANTHER" id="PTHR42866">
    <property type="entry name" value="3-DEOXY-MANNO-OCTULOSONATE CYTIDYLYLTRANSFERASE"/>
    <property type="match status" value="1"/>
</dbReference>
<comment type="caution">
    <text evidence="5">The sequence shown here is derived from an EMBL/GenBank/DDBJ whole genome shotgun (WGS) entry which is preliminary data.</text>
</comment>
<dbReference type="OrthoDB" id="9815559at2"/>
<keyword evidence="6" id="KW-1185">Reference proteome</keyword>
<gene>
    <name evidence="4" type="primary">kdsB</name>
    <name evidence="5" type="ORF">AWJ14_01610</name>
</gene>
<dbReference type="InterPro" id="IPR004528">
    <property type="entry name" value="KdsB"/>
</dbReference>
<evidence type="ECO:0000256" key="3">
    <source>
        <dbReference type="ARBA" id="ARBA00022985"/>
    </source>
</evidence>
<evidence type="ECO:0000313" key="6">
    <source>
        <dbReference type="Proteomes" id="UP000094795"/>
    </source>
</evidence>
<comment type="similarity">
    <text evidence="4">Belongs to the KdsB family.</text>
</comment>
<dbReference type="InterPro" id="IPR003329">
    <property type="entry name" value="Cytidylyl_trans"/>
</dbReference>
<dbReference type="NCBIfam" id="TIGR00466">
    <property type="entry name" value="kdsB"/>
    <property type="match status" value="1"/>
</dbReference>
<evidence type="ECO:0000256" key="1">
    <source>
        <dbReference type="ARBA" id="ARBA00022679"/>
    </source>
</evidence>
<dbReference type="InterPro" id="IPR029044">
    <property type="entry name" value="Nucleotide-diphossugar_trans"/>
</dbReference>
<dbReference type="STRING" id="1480615.AWJ14_01610"/>
<dbReference type="Gene3D" id="3.90.550.10">
    <property type="entry name" value="Spore Coat Polysaccharide Biosynthesis Protein SpsA, Chain A"/>
    <property type="match status" value="1"/>
</dbReference>
<reference evidence="5 6" key="1">
    <citation type="submission" date="2015-12" db="EMBL/GenBank/DDBJ databases">
        <authorList>
            <person name="Shamseldin A."/>
            <person name="Moawad H."/>
            <person name="Abd El-Rahim W.M."/>
            <person name="Sadowsky M.J."/>
        </authorList>
    </citation>
    <scope>NUCLEOTIDE SEQUENCE [LARGE SCALE GENOMIC DNA]</scope>
    <source>
        <strain evidence="5 6">JC234</strain>
    </source>
</reference>
<dbReference type="GO" id="GO:0033468">
    <property type="term" value="P:CMP-keto-3-deoxy-D-manno-octulosonic acid biosynthetic process"/>
    <property type="evidence" value="ECO:0007669"/>
    <property type="project" value="UniProtKB-UniRule"/>
</dbReference>